<evidence type="ECO:0000313" key="2">
    <source>
        <dbReference type="Proteomes" id="UP001054902"/>
    </source>
</evidence>
<keyword evidence="2" id="KW-1185">Reference proteome</keyword>
<protein>
    <submittedName>
        <fullName evidence="1">Uncharacterized protein</fullName>
    </submittedName>
</protein>
<reference evidence="1 2" key="1">
    <citation type="journal article" date="2021" name="Sci. Rep.">
        <title>The genome of the diatom Chaetoceros tenuissimus carries an ancient integrated fragment of an extant virus.</title>
        <authorList>
            <person name="Hongo Y."/>
            <person name="Kimura K."/>
            <person name="Takaki Y."/>
            <person name="Yoshida Y."/>
            <person name="Baba S."/>
            <person name="Kobayashi G."/>
            <person name="Nagasaki K."/>
            <person name="Hano T."/>
            <person name="Tomaru Y."/>
        </authorList>
    </citation>
    <scope>NUCLEOTIDE SEQUENCE [LARGE SCALE GENOMIC DNA]</scope>
    <source>
        <strain evidence="1 2">NIES-3715</strain>
    </source>
</reference>
<organism evidence="1 2">
    <name type="scientific">Chaetoceros tenuissimus</name>
    <dbReference type="NCBI Taxonomy" id="426638"/>
    <lineage>
        <taxon>Eukaryota</taxon>
        <taxon>Sar</taxon>
        <taxon>Stramenopiles</taxon>
        <taxon>Ochrophyta</taxon>
        <taxon>Bacillariophyta</taxon>
        <taxon>Coscinodiscophyceae</taxon>
        <taxon>Chaetocerotophycidae</taxon>
        <taxon>Chaetocerotales</taxon>
        <taxon>Chaetocerotaceae</taxon>
        <taxon>Chaetoceros</taxon>
    </lineage>
</organism>
<comment type="caution">
    <text evidence="1">The sequence shown here is derived from an EMBL/GenBank/DDBJ whole genome shotgun (WGS) entry which is preliminary data.</text>
</comment>
<dbReference type="AlphaFoldDB" id="A0AAD3D8N9"/>
<gene>
    <name evidence="1" type="ORF">CTEN210_16412</name>
</gene>
<name>A0AAD3D8N9_9STRA</name>
<sequence length="204" mass="22944">MQIQHLTTVEEIATTLKNFDPILIEGPGPSDKGREASIVASNIILSLRERNLKNPIVVTQGDPMADKGISAISRIVSDELNVPRCLFCLDENIDLNHAKEADRYKVIYESKLSHLAKCISGDSTCDRIQKDVKEKLIQYKSEDWVEKYALLQEISKVVLKSICGSVTIVHTVSNPTEFSVTRFFQVGIDLGLIDKEYDMVKYQD</sequence>
<accession>A0AAD3D8N9</accession>
<dbReference type="EMBL" id="BLLK01000069">
    <property type="protein sequence ID" value="GFH59936.1"/>
    <property type="molecule type" value="Genomic_DNA"/>
</dbReference>
<dbReference type="Proteomes" id="UP001054902">
    <property type="component" value="Unassembled WGS sequence"/>
</dbReference>
<evidence type="ECO:0000313" key="1">
    <source>
        <dbReference type="EMBL" id="GFH59936.1"/>
    </source>
</evidence>
<proteinExistence type="predicted"/>